<feature type="transmembrane region" description="Helical" evidence="1">
    <location>
        <begin position="150"/>
        <end position="171"/>
    </location>
</feature>
<feature type="transmembrane region" description="Helical" evidence="1">
    <location>
        <begin position="6"/>
        <end position="27"/>
    </location>
</feature>
<evidence type="ECO:0000256" key="1">
    <source>
        <dbReference type="SAM" id="Phobius"/>
    </source>
</evidence>
<dbReference type="Proteomes" id="UP001499863">
    <property type="component" value="Unassembled WGS sequence"/>
</dbReference>
<feature type="transmembrane region" description="Helical" evidence="1">
    <location>
        <begin position="121"/>
        <end position="138"/>
    </location>
</feature>
<keyword evidence="1" id="KW-0472">Membrane</keyword>
<gene>
    <name evidence="2" type="ORF">GCM10009639_02650</name>
</gene>
<evidence type="ECO:0008006" key="4">
    <source>
        <dbReference type="Google" id="ProtNLM"/>
    </source>
</evidence>
<keyword evidence="1" id="KW-1133">Transmembrane helix</keyword>
<evidence type="ECO:0000313" key="2">
    <source>
        <dbReference type="EMBL" id="GAA1382969.1"/>
    </source>
</evidence>
<reference evidence="3" key="1">
    <citation type="journal article" date="2019" name="Int. J. Syst. Evol. Microbiol.">
        <title>The Global Catalogue of Microorganisms (GCM) 10K type strain sequencing project: providing services to taxonomists for standard genome sequencing and annotation.</title>
        <authorList>
            <consortium name="The Broad Institute Genomics Platform"/>
            <consortium name="The Broad Institute Genome Sequencing Center for Infectious Disease"/>
            <person name="Wu L."/>
            <person name="Ma J."/>
        </authorList>
    </citation>
    <scope>NUCLEOTIDE SEQUENCE [LARGE SCALE GENOMIC DNA]</scope>
    <source>
        <strain evidence="3">JCM 12393</strain>
    </source>
</reference>
<organism evidence="2 3">
    <name type="scientific">Kitasatospora putterlickiae</name>
    <dbReference type="NCBI Taxonomy" id="221725"/>
    <lineage>
        <taxon>Bacteria</taxon>
        <taxon>Bacillati</taxon>
        <taxon>Actinomycetota</taxon>
        <taxon>Actinomycetes</taxon>
        <taxon>Kitasatosporales</taxon>
        <taxon>Streptomycetaceae</taxon>
        <taxon>Kitasatospora</taxon>
    </lineage>
</organism>
<keyword evidence="3" id="KW-1185">Reference proteome</keyword>
<keyword evidence="1" id="KW-0812">Transmembrane</keyword>
<evidence type="ECO:0000313" key="3">
    <source>
        <dbReference type="Proteomes" id="UP001499863"/>
    </source>
</evidence>
<feature type="transmembrane region" description="Helical" evidence="1">
    <location>
        <begin position="65"/>
        <end position="83"/>
    </location>
</feature>
<protein>
    <recommendedName>
        <fullName evidence="4">Integral membrane protein</fullName>
    </recommendedName>
</protein>
<name>A0ABP4IB56_9ACTN</name>
<proteinExistence type="predicted"/>
<accession>A0ABP4IB56</accession>
<dbReference type="EMBL" id="BAAAKJ010000016">
    <property type="protein sequence ID" value="GAA1382969.1"/>
    <property type="molecule type" value="Genomic_DNA"/>
</dbReference>
<sequence>MIVTLIVAAEAAFWVVLALGLATRYLLRWRRTSTVLLAGLPVTDLVLFLLTFLDLRGGATASWTHALAASYLGFSVGFGPSVVRWADARFLHHFAGGPKPLPAPKYGAERSRHEWVVCRRTLVSAAITVTLISALKLFTDASGTEVFDQWYWKLGIAAAVNTAIAVSYTLWPKRPPAGAVVEDGRIVGWKIPERADR</sequence>
<dbReference type="RefSeq" id="WP_344324210.1">
    <property type="nucleotide sequence ID" value="NZ_BAAAKJ010000016.1"/>
</dbReference>
<comment type="caution">
    <text evidence="2">The sequence shown here is derived from an EMBL/GenBank/DDBJ whole genome shotgun (WGS) entry which is preliminary data.</text>
</comment>
<feature type="transmembrane region" description="Helical" evidence="1">
    <location>
        <begin position="34"/>
        <end position="53"/>
    </location>
</feature>